<feature type="region of interest" description="Disordered" evidence="1">
    <location>
        <begin position="323"/>
        <end position="344"/>
    </location>
</feature>
<evidence type="ECO:0000313" key="3">
    <source>
        <dbReference type="EMBL" id="POW00756.1"/>
    </source>
</evidence>
<dbReference type="CDD" id="cd00303">
    <property type="entry name" value="retropepsin_like"/>
    <property type="match status" value="1"/>
</dbReference>
<feature type="domain" description="Reverse transcriptase" evidence="2">
    <location>
        <begin position="713"/>
        <end position="894"/>
    </location>
</feature>
<feature type="compositionally biased region" description="Polar residues" evidence="1">
    <location>
        <begin position="410"/>
        <end position="421"/>
    </location>
</feature>
<dbReference type="PANTHER" id="PTHR33064:SF37">
    <property type="entry name" value="RIBONUCLEASE H"/>
    <property type="match status" value="1"/>
</dbReference>
<dbReference type="Proteomes" id="UP000239156">
    <property type="component" value="Unassembled WGS sequence"/>
</dbReference>
<proteinExistence type="predicted"/>
<evidence type="ECO:0000256" key="1">
    <source>
        <dbReference type="SAM" id="MobiDB-lite"/>
    </source>
</evidence>
<dbReference type="PROSITE" id="PS50878">
    <property type="entry name" value="RT_POL"/>
    <property type="match status" value="1"/>
</dbReference>
<sequence>MSTRSSNNPVLPLTDPERIIRDANAEKRRLANPTANSNPTNSITFPSPTHIPDSMASNTSPTDKPVDTSGDQPAKTLITGIPASSMSTEDMLRMYIQAQHTSALQAAARMERLEDAVLELSLKPEPRESPAVVEPGRIDLQRFKTSDGPMFTGPFQAVDPFITWLRGVQIFFATKAVGHPEDKIRVVGCLIREPNTLTYYANNVDTLVVKSWAEFKTCLINFALPPLWRTELRTQIRHMKMLDSELFITYSSRARSLQNMANFDAGTVSTVGDFELAEAVHMGLPIEVQNLITNHQLLLASPFVYSDFEFRVTGFHNGLRKLRSSRARPTGPTALQSSQPDRRPASEDIIWRIRSYLDSQGHCHFCKKPCGSVPGKCPGPIDKRRLPIPDSFVPPPKPADYRPPMPKGPFSQSAGRPTQAPTGRPPNRSASVAGIADDTSAPPLDPVSVQALEELDEELRLTSEAAYVPPPAAQRIIIEFLVNNKRLRALVDSGSEINLITDTASVRAGLPRCPLSRPTQVRLALDSDNSTPIVLRYFTTATLDDPDSSTSFDNVALTLGPISGGHDLILGTPFLSQFRLSLSISDQSIYCNASNIIVYDHRRSSAIKHTPLSISSVVNTSPTATDYPCELREKEFLQEFQDLFPPDIPAVSDAAEQEGLFTDGSFPAKLQDKDSRVRHKIILTDPNAVVNAKQYPYPGKHLVAWRTLLDQHLAAGRIRRSTSQYASPSLIIPKKDSTALPRWVCDYQALNALTVKDRSPLPNVDELVRLVASGKVFSILDQTNAFFQTRMRDADIPLTAVKTPWGLFEWCVMPMGLTNAPATHQARLEEALGELINDICVVYLDDIVVFSQSFSEHESHVRRVLERLRAANLYCSAKKTKLFRQKIKFLGHWISSDGINADESKVAQILDWPSPRSPKGVKKFLGTVQWMKKFINGLQKYVGTLTPLTSSKLDPKDFHWGDAEEAAFNNIKRIMTSLPCLKNVDYGSSDPLWLFTDASGSGLGAALFQGKDWKVASPIAYESHLMTPAEQNYPVHEQELLARNLSRRQARWTELLADFDLNFNYIKGEDNTVADALSRKDIPDDTPVVDQASIACVAALVELGTQLSDSLRSRVVAGYAEDPFCQSLRKISPLRDDCREVDGLLFVDSRLVIPSALLFVEN</sequence>
<comment type="caution">
    <text evidence="3">The sequence shown here is derived from an EMBL/GenBank/DDBJ whole genome shotgun (WGS) entry which is preliminary data.</text>
</comment>
<dbReference type="SUPFAM" id="SSF50630">
    <property type="entry name" value="Acid proteases"/>
    <property type="match status" value="1"/>
</dbReference>
<dbReference type="Gene3D" id="2.40.70.10">
    <property type="entry name" value="Acid Proteases"/>
    <property type="match status" value="1"/>
</dbReference>
<feature type="compositionally biased region" description="Basic and acidic residues" evidence="1">
    <location>
        <begin position="15"/>
        <end position="29"/>
    </location>
</feature>
<feature type="compositionally biased region" description="Polar residues" evidence="1">
    <location>
        <begin position="33"/>
        <end position="47"/>
    </location>
</feature>
<dbReference type="CDD" id="cd09274">
    <property type="entry name" value="RNase_HI_RT_Ty3"/>
    <property type="match status" value="1"/>
</dbReference>
<dbReference type="InterPro" id="IPR043128">
    <property type="entry name" value="Rev_trsase/Diguanyl_cyclase"/>
</dbReference>
<dbReference type="Pfam" id="PF00078">
    <property type="entry name" value="RVT_1"/>
    <property type="match status" value="1"/>
</dbReference>
<dbReference type="InterPro" id="IPR043502">
    <property type="entry name" value="DNA/RNA_pol_sf"/>
</dbReference>
<feature type="region of interest" description="Disordered" evidence="1">
    <location>
        <begin position="380"/>
        <end position="445"/>
    </location>
</feature>
<evidence type="ECO:0000313" key="4">
    <source>
        <dbReference type="Proteomes" id="UP000239156"/>
    </source>
</evidence>
<feature type="region of interest" description="Disordered" evidence="1">
    <location>
        <begin position="1"/>
        <end position="83"/>
    </location>
</feature>
<evidence type="ECO:0000259" key="2">
    <source>
        <dbReference type="PROSITE" id="PS50878"/>
    </source>
</evidence>
<dbReference type="InterPro" id="IPR000477">
    <property type="entry name" value="RT_dom"/>
</dbReference>
<dbReference type="Gene3D" id="3.10.10.10">
    <property type="entry name" value="HIV Type 1 Reverse Transcriptase, subunit A, domain 1"/>
    <property type="match status" value="1"/>
</dbReference>
<name>A0A2S4UTZ4_9BASI</name>
<dbReference type="InterPro" id="IPR041577">
    <property type="entry name" value="RT_RNaseH_2"/>
</dbReference>
<dbReference type="EMBL" id="PKSL01000172">
    <property type="protein sequence ID" value="POW00756.1"/>
    <property type="molecule type" value="Genomic_DNA"/>
</dbReference>
<dbReference type="InterPro" id="IPR021109">
    <property type="entry name" value="Peptidase_aspartic_dom_sf"/>
</dbReference>
<dbReference type="PANTHER" id="PTHR33064">
    <property type="entry name" value="POL PROTEIN"/>
    <property type="match status" value="1"/>
</dbReference>
<accession>A0A2S4UTZ4</accession>
<organism evidence="3 4">
    <name type="scientific">Puccinia striiformis</name>
    <dbReference type="NCBI Taxonomy" id="27350"/>
    <lineage>
        <taxon>Eukaryota</taxon>
        <taxon>Fungi</taxon>
        <taxon>Dikarya</taxon>
        <taxon>Basidiomycota</taxon>
        <taxon>Pucciniomycotina</taxon>
        <taxon>Pucciniomycetes</taxon>
        <taxon>Pucciniales</taxon>
        <taxon>Pucciniaceae</taxon>
        <taxon>Puccinia</taxon>
    </lineage>
</organism>
<protein>
    <recommendedName>
        <fullName evidence="2">Reverse transcriptase domain-containing protein</fullName>
    </recommendedName>
</protein>
<dbReference type="VEuPathDB" id="FungiDB:PSTT_12924"/>
<feature type="compositionally biased region" description="Pro residues" evidence="1">
    <location>
        <begin position="392"/>
        <end position="407"/>
    </location>
</feature>
<dbReference type="SUPFAM" id="SSF56672">
    <property type="entry name" value="DNA/RNA polymerases"/>
    <property type="match status" value="1"/>
</dbReference>
<dbReference type="AlphaFoldDB" id="A0A2S4UTZ4"/>
<dbReference type="CDD" id="cd01647">
    <property type="entry name" value="RT_LTR"/>
    <property type="match status" value="1"/>
</dbReference>
<dbReference type="VEuPathDB" id="FungiDB:PSHT_00705"/>
<dbReference type="Pfam" id="PF17919">
    <property type="entry name" value="RT_RNaseH_2"/>
    <property type="match status" value="1"/>
</dbReference>
<dbReference type="Gene3D" id="3.30.70.270">
    <property type="match status" value="2"/>
</dbReference>
<gene>
    <name evidence="3" type="ORF">PSTT_12924</name>
</gene>
<reference evidence="3" key="1">
    <citation type="submission" date="2017-12" db="EMBL/GenBank/DDBJ databases">
        <title>Gene loss provides genomic basis for host adaptation in cereal stripe rust fungi.</title>
        <authorList>
            <person name="Xia C."/>
        </authorList>
    </citation>
    <scope>NUCLEOTIDE SEQUENCE [LARGE SCALE GENOMIC DNA]</scope>
    <source>
        <strain evidence="3">93-210</strain>
    </source>
</reference>
<keyword evidence="4" id="KW-1185">Reference proteome</keyword>
<dbReference type="InterPro" id="IPR051320">
    <property type="entry name" value="Viral_Replic_Matur_Polypro"/>
</dbReference>